<evidence type="ECO:0000313" key="6">
    <source>
        <dbReference type="Proteomes" id="UP001420932"/>
    </source>
</evidence>
<dbReference type="InterPro" id="IPR051801">
    <property type="entry name" value="GH28_Enzymes"/>
</dbReference>
<keyword evidence="3 4" id="KW-0326">Glycosidase</keyword>
<evidence type="ECO:0000256" key="1">
    <source>
        <dbReference type="ARBA" id="ARBA00008834"/>
    </source>
</evidence>
<dbReference type="SUPFAM" id="SSF51126">
    <property type="entry name" value="Pectin lyase-like"/>
    <property type="match status" value="1"/>
</dbReference>
<keyword evidence="2 4" id="KW-0378">Hydrolase</keyword>
<dbReference type="Pfam" id="PF00295">
    <property type="entry name" value="Glyco_hydro_28"/>
    <property type="match status" value="1"/>
</dbReference>
<comment type="caution">
    <text evidence="5">The sequence shown here is derived from an EMBL/GenBank/DDBJ whole genome shotgun (WGS) entry which is preliminary data.</text>
</comment>
<evidence type="ECO:0000256" key="2">
    <source>
        <dbReference type="ARBA" id="ARBA00022801"/>
    </source>
</evidence>
<proteinExistence type="inferred from homology"/>
<evidence type="ECO:0000256" key="4">
    <source>
        <dbReference type="RuleBase" id="RU361169"/>
    </source>
</evidence>
<dbReference type="PANTHER" id="PTHR31339">
    <property type="entry name" value="PECTIN LYASE-RELATED"/>
    <property type="match status" value="1"/>
</dbReference>
<dbReference type="InterPro" id="IPR012334">
    <property type="entry name" value="Pectin_lyas_fold"/>
</dbReference>
<dbReference type="GO" id="GO:0005975">
    <property type="term" value="P:carbohydrate metabolic process"/>
    <property type="evidence" value="ECO:0007669"/>
    <property type="project" value="InterPro"/>
</dbReference>
<dbReference type="GO" id="GO:0004650">
    <property type="term" value="F:polygalacturonase activity"/>
    <property type="evidence" value="ECO:0007669"/>
    <property type="project" value="InterPro"/>
</dbReference>
<evidence type="ECO:0000313" key="5">
    <source>
        <dbReference type="EMBL" id="KAK9162529.1"/>
    </source>
</evidence>
<dbReference type="InterPro" id="IPR000743">
    <property type="entry name" value="Glyco_hydro_28"/>
</dbReference>
<protein>
    <recommendedName>
        <fullName evidence="7">Endopolygalacturonase</fullName>
    </recommendedName>
</protein>
<sequence length="163" mass="17807">MSGGVANIVVEDLHVFNSAAGVRIKTDKGRGGYIRNITITNITMDRVKIPIRFSKGSNDHLDEEWNPKAILKVKGILISNVVSVDTGRAPLLEGIEDMPFEDICLNNITLLGLPSSVSWQCEFVLGASARVFPTPCPELRMNGSSPLCLFSQESRRLYSSIAS</sequence>
<name>A0AAP0L382_9MAGN</name>
<reference evidence="5 6" key="1">
    <citation type="submission" date="2024-01" db="EMBL/GenBank/DDBJ databases">
        <title>Genome assemblies of Stephania.</title>
        <authorList>
            <person name="Yang L."/>
        </authorList>
    </citation>
    <scope>NUCLEOTIDE SEQUENCE [LARGE SCALE GENOMIC DNA]</scope>
    <source>
        <strain evidence="5">YNDBR</strain>
        <tissue evidence="5">Leaf</tissue>
    </source>
</reference>
<dbReference type="EMBL" id="JBBNAF010000002">
    <property type="protein sequence ID" value="KAK9162529.1"/>
    <property type="molecule type" value="Genomic_DNA"/>
</dbReference>
<comment type="similarity">
    <text evidence="1 4">Belongs to the glycosyl hydrolase 28 family.</text>
</comment>
<keyword evidence="6" id="KW-1185">Reference proteome</keyword>
<dbReference type="AlphaFoldDB" id="A0AAP0L382"/>
<accession>A0AAP0L382</accession>
<organism evidence="5 6">
    <name type="scientific">Stephania yunnanensis</name>
    <dbReference type="NCBI Taxonomy" id="152371"/>
    <lineage>
        <taxon>Eukaryota</taxon>
        <taxon>Viridiplantae</taxon>
        <taxon>Streptophyta</taxon>
        <taxon>Embryophyta</taxon>
        <taxon>Tracheophyta</taxon>
        <taxon>Spermatophyta</taxon>
        <taxon>Magnoliopsida</taxon>
        <taxon>Ranunculales</taxon>
        <taxon>Menispermaceae</taxon>
        <taxon>Menispermoideae</taxon>
        <taxon>Cissampelideae</taxon>
        <taxon>Stephania</taxon>
    </lineage>
</organism>
<gene>
    <name evidence="5" type="ORF">Syun_003431</name>
</gene>
<dbReference type="PANTHER" id="PTHR31339:SF4">
    <property type="entry name" value="PECTIN LYASE-LIKE SUPERFAMILY PROTEIN"/>
    <property type="match status" value="1"/>
</dbReference>
<dbReference type="Proteomes" id="UP001420932">
    <property type="component" value="Unassembled WGS sequence"/>
</dbReference>
<dbReference type="InterPro" id="IPR011050">
    <property type="entry name" value="Pectin_lyase_fold/virulence"/>
</dbReference>
<evidence type="ECO:0000256" key="3">
    <source>
        <dbReference type="ARBA" id="ARBA00023295"/>
    </source>
</evidence>
<dbReference type="Gene3D" id="2.160.20.10">
    <property type="entry name" value="Single-stranded right-handed beta-helix, Pectin lyase-like"/>
    <property type="match status" value="1"/>
</dbReference>
<evidence type="ECO:0008006" key="7">
    <source>
        <dbReference type="Google" id="ProtNLM"/>
    </source>
</evidence>